<dbReference type="KEGG" id="nio:NITINOP_0684"/>
<name>A0A0S4KTK1_9BACT</name>
<evidence type="ECO:0000313" key="1">
    <source>
        <dbReference type="EMBL" id="CUQ65659.1"/>
    </source>
</evidence>
<dbReference type="AlphaFoldDB" id="A0A0S4KTK1"/>
<dbReference type="Proteomes" id="UP000066284">
    <property type="component" value="Chromosome 1"/>
</dbReference>
<gene>
    <name evidence="1" type="ORF">NITINOP_0684</name>
</gene>
<dbReference type="EMBL" id="LN885086">
    <property type="protein sequence ID" value="CUQ65659.1"/>
    <property type="molecule type" value="Genomic_DNA"/>
</dbReference>
<evidence type="ECO:0000313" key="2">
    <source>
        <dbReference type="Proteomes" id="UP000066284"/>
    </source>
</evidence>
<keyword evidence="2" id="KW-1185">Reference proteome</keyword>
<accession>A0A0S4KTK1</accession>
<organism evidence="1 2">
    <name type="scientific">Candidatus Nitrospira inopinata</name>
    <dbReference type="NCBI Taxonomy" id="1715989"/>
    <lineage>
        <taxon>Bacteria</taxon>
        <taxon>Pseudomonadati</taxon>
        <taxon>Nitrospirota</taxon>
        <taxon>Nitrospiria</taxon>
        <taxon>Nitrospirales</taxon>
        <taxon>Nitrospiraceae</taxon>
        <taxon>Nitrospira</taxon>
    </lineage>
</organism>
<sequence>MSFHCANKQVLTEVSPVLSRPQEGELVKPQDLVLAQALAPLQVVYYDLETLLPS</sequence>
<reference evidence="2" key="1">
    <citation type="submission" date="2015-09" db="EMBL/GenBank/DDBJ databases">
        <authorList>
            <person name="Daims H."/>
        </authorList>
    </citation>
    <scope>NUCLEOTIDE SEQUENCE [LARGE SCALE GENOMIC DNA]</scope>
</reference>
<protein>
    <submittedName>
        <fullName evidence="1">Uncharacterized protein</fullName>
    </submittedName>
</protein>
<proteinExistence type="predicted"/>